<feature type="compositionally biased region" description="Basic residues" evidence="1">
    <location>
        <begin position="1"/>
        <end position="18"/>
    </location>
</feature>
<sequence length="871" mass="95004">MGKKGKALKGRAKQKHKAQGSGNDTRQNSKNMSRRIMLDDDDDWGDDDNATKFRGFAQNSKSSPFTPRSANARLRHQAISFVSAGNSAPTIDDPNNTTRSGDAELEDIDDSAIHTNILLEADVEVSEEGMANMHIDTSEVIHVDDATTATTETRIIVDPPTMREPSPALGFVVDTVGDSSLATQTKANGKRPKKRAPSPARSDSSEEVVFKGRKQPASKSTVIDDPFSAPPRQARTPDVPARSSPHPTDDLLRALHASSSASKEAPTASSAASFVPLAKGWGAAPSVHDTTQRPQDEWTPASSRPYWKQRKTQPEVDAIPAEQRAFPYAATAESTAVSRQAEAESSAALKADWKKKLSEKKAAKKRVPQEETMTGGMPKSDRRGKRGRKKDNLAIRNALISDDEDFGMSEAAHDDYMQNLMAQLDDDDGAGDGGEKDRVFSDLRASAALAGPSLVVDGREIGEDELLDNNVEDDDEESGSEWASYDSDEDEFSSDSDAMDSSDLEAEIEYTEREQWEDEEDIRQRRIDRMTDEQIARLLAKQQELGIDGDELIIDDGMFESNSGDGFGDVAAARAGLNDITNLTSGNRGMRRRGGDKKFNFPNASALADSVEQYGESGFDIMDFERPSLRPTKKGRKGKLPPALEYLSDEDLKEKLAESWDADRKSKRAKKIERQELRRQGLLGSAGRKGKADLDARYPLGMTMSNVHDEIRDFLEGDFQERAFPPMARANRKALHEICTALNLNSKSQGAGRKRFPIIYKTSQTREYDETMFLKITSASSRGFLSNHSKAKKSAKKTGGPGRGGGFDKAAVSLRNGEIVGAGAKEISHTGFGAKLMGKMGWSKGMGLGKDGEGMKVPVEQVMRIGTAGLG</sequence>
<feature type="compositionally biased region" description="Polar residues" evidence="1">
    <location>
        <begin position="57"/>
        <end position="69"/>
    </location>
</feature>
<feature type="compositionally biased region" description="Acidic residues" evidence="1">
    <location>
        <begin position="486"/>
        <end position="503"/>
    </location>
</feature>
<keyword evidence="5" id="KW-1185">Reference proteome</keyword>
<dbReference type="Proteomes" id="UP000070133">
    <property type="component" value="Unassembled WGS sequence"/>
</dbReference>
<evidence type="ECO:0000313" key="4">
    <source>
        <dbReference type="EMBL" id="KXT03143.1"/>
    </source>
</evidence>
<evidence type="ECO:0000256" key="1">
    <source>
        <dbReference type="SAM" id="MobiDB-lite"/>
    </source>
</evidence>
<feature type="region of interest" description="Disordered" evidence="1">
    <location>
        <begin position="181"/>
        <end position="320"/>
    </location>
</feature>
<dbReference type="SUPFAM" id="SSF82708">
    <property type="entry name" value="R3H domain"/>
    <property type="match status" value="1"/>
</dbReference>
<feature type="compositionally biased region" description="Acidic residues" evidence="1">
    <location>
        <begin position="462"/>
        <end position="479"/>
    </location>
</feature>
<dbReference type="PROSITE" id="PS51061">
    <property type="entry name" value="R3H"/>
    <property type="match status" value="1"/>
</dbReference>
<feature type="region of interest" description="Disordered" evidence="1">
    <location>
        <begin position="451"/>
        <end position="503"/>
    </location>
</feature>
<dbReference type="EMBL" id="LFZN01000033">
    <property type="protein sequence ID" value="KXT03143.1"/>
    <property type="molecule type" value="Genomic_DNA"/>
</dbReference>
<dbReference type="OrthoDB" id="21470at2759"/>
<feature type="compositionally biased region" description="Acidic residues" evidence="1">
    <location>
        <begin position="39"/>
        <end position="48"/>
    </location>
</feature>
<dbReference type="AlphaFoldDB" id="A0A139HL53"/>
<evidence type="ECO:0000313" key="5">
    <source>
        <dbReference type="Proteomes" id="UP000070133"/>
    </source>
</evidence>
<dbReference type="Gene3D" id="3.30.1370.50">
    <property type="entry name" value="R3H-like domain"/>
    <property type="match status" value="1"/>
</dbReference>
<feature type="region of interest" description="Disordered" evidence="1">
    <location>
        <begin position="1"/>
        <end position="69"/>
    </location>
</feature>
<comment type="caution">
    <text evidence="4">The sequence shown here is derived from an EMBL/GenBank/DDBJ whole genome shotgun (WGS) entry which is preliminary data.</text>
</comment>
<feature type="region of interest" description="Disordered" evidence="1">
    <location>
        <begin position="333"/>
        <end position="396"/>
    </location>
</feature>
<gene>
    <name evidence="4" type="ORF">AC578_7704</name>
</gene>
<feature type="compositionally biased region" description="Polar residues" evidence="1">
    <location>
        <begin position="20"/>
        <end position="31"/>
    </location>
</feature>
<feature type="domain" description="R3H" evidence="3">
    <location>
        <begin position="701"/>
        <end position="763"/>
    </location>
</feature>
<dbReference type="Pfam" id="PF01424">
    <property type="entry name" value="R3H"/>
    <property type="match status" value="1"/>
</dbReference>
<organism evidence="4 5">
    <name type="scientific">Pseudocercospora eumusae</name>
    <dbReference type="NCBI Taxonomy" id="321146"/>
    <lineage>
        <taxon>Eukaryota</taxon>
        <taxon>Fungi</taxon>
        <taxon>Dikarya</taxon>
        <taxon>Ascomycota</taxon>
        <taxon>Pezizomycotina</taxon>
        <taxon>Dothideomycetes</taxon>
        <taxon>Dothideomycetidae</taxon>
        <taxon>Mycosphaerellales</taxon>
        <taxon>Mycosphaerellaceae</taxon>
        <taxon>Pseudocercospora</taxon>
    </lineage>
</organism>
<dbReference type="InterPro" id="IPR000467">
    <property type="entry name" value="G_patch_dom"/>
</dbReference>
<dbReference type="InterPro" id="IPR051189">
    <property type="entry name" value="Splicing_assoc_domain"/>
</dbReference>
<evidence type="ECO:0000259" key="2">
    <source>
        <dbReference type="PROSITE" id="PS50174"/>
    </source>
</evidence>
<feature type="compositionally biased region" description="Basic and acidic residues" evidence="1">
    <location>
        <begin position="351"/>
        <end position="361"/>
    </location>
</feature>
<accession>A0A139HL53</accession>
<dbReference type="STRING" id="321146.A0A139HL53"/>
<feature type="region of interest" description="Disordered" evidence="1">
    <location>
        <begin position="785"/>
        <end position="808"/>
    </location>
</feature>
<dbReference type="InterPro" id="IPR036867">
    <property type="entry name" value="R3H_dom_sf"/>
</dbReference>
<dbReference type="PROSITE" id="PS50174">
    <property type="entry name" value="G_PATCH"/>
    <property type="match status" value="1"/>
</dbReference>
<dbReference type="Pfam" id="PF01585">
    <property type="entry name" value="G-patch"/>
    <property type="match status" value="1"/>
</dbReference>
<dbReference type="GO" id="GO:0003676">
    <property type="term" value="F:nucleic acid binding"/>
    <property type="evidence" value="ECO:0007669"/>
    <property type="project" value="UniProtKB-UniRule"/>
</dbReference>
<name>A0A139HL53_9PEZI</name>
<protein>
    <recommendedName>
        <fullName evidence="6">Protein SQS1</fullName>
    </recommendedName>
</protein>
<evidence type="ECO:0008006" key="6">
    <source>
        <dbReference type="Google" id="ProtNLM"/>
    </source>
</evidence>
<feature type="domain" description="G-patch" evidence="2">
    <location>
        <begin position="829"/>
        <end position="871"/>
    </location>
</feature>
<dbReference type="SMART" id="SM00443">
    <property type="entry name" value="G_patch"/>
    <property type="match status" value="1"/>
</dbReference>
<feature type="region of interest" description="Disordered" evidence="1">
    <location>
        <begin position="419"/>
        <end position="438"/>
    </location>
</feature>
<reference evidence="4 5" key="1">
    <citation type="submission" date="2015-07" db="EMBL/GenBank/DDBJ databases">
        <title>Comparative genomics of the Sigatoka disease complex on banana suggests a link between parallel evolutionary changes in Pseudocercospora fijiensis and Pseudocercospora eumusae and increased virulence on the banana host.</title>
        <authorList>
            <person name="Chang T.-C."/>
            <person name="Salvucci A."/>
            <person name="Crous P.W."/>
            <person name="Stergiopoulos I."/>
        </authorList>
    </citation>
    <scope>NUCLEOTIDE SEQUENCE [LARGE SCALE GENOMIC DNA]</scope>
    <source>
        <strain evidence="4 5">CBS 114824</strain>
    </source>
</reference>
<dbReference type="PANTHER" id="PTHR14195">
    <property type="entry name" value="G PATCH DOMAIN CONTAINING PROTEIN 2"/>
    <property type="match status" value="1"/>
</dbReference>
<dbReference type="InterPro" id="IPR001374">
    <property type="entry name" value="R3H_dom"/>
</dbReference>
<evidence type="ECO:0000259" key="3">
    <source>
        <dbReference type="PROSITE" id="PS51061"/>
    </source>
</evidence>
<proteinExistence type="predicted"/>